<dbReference type="EMBL" id="ABJL02000002">
    <property type="protein sequence ID" value="EDV07469.1"/>
    <property type="molecule type" value="Genomic_DNA"/>
</dbReference>
<organism evidence="1 2">
    <name type="scientific">Bacteroides intestinalis DSM 17393</name>
    <dbReference type="NCBI Taxonomy" id="471870"/>
    <lineage>
        <taxon>Bacteria</taxon>
        <taxon>Pseudomonadati</taxon>
        <taxon>Bacteroidota</taxon>
        <taxon>Bacteroidia</taxon>
        <taxon>Bacteroidales</taxon>
        <taxon>Bacteroidaceae</taxon>
        <taxon>Bacteroides</taxon>
    </lineage>
</organism>
<accession>B3C5R2</accession>
<gene>
    <name evidence="1" type="ORF">BACINT_00245</name>
</gene>
<reference evidence="1 2" key="1">
    <citation type="submission" date="2008-04" db="EMBL/GenBank/DDBJ databases">
        <title>Draft genome sequence of Bacteroides intestinalis (DSM 17393).</title>
        <authorList>
            <person name="Sudarsanam P."/>
            <person name="Ley R."/>
            <person name="Guruge J."/>
            <person name="Turnbaugh P.J."/>
            <person name="Mahowald M."/>
            <person name="Liep D."/>
            <person name="Gordon J."/>
        </authorList>
    </citation>
    <scope>NUCLEOTIDE SEQUENCE [LARGE SCALE GENOMIC DNA]</scope>
    <source>
        <strain evidence="1 2">DSM 17393</strain>
    </source>
</reference>
<evidence type="ECO:0000313" key="2">
    <source>
        <dbReference type="Proteomes" id="UP000004596"/>
    </source>
</evidence>
<comment type="caution">
    <text evidence="1">The sequence shown here is derived from an EMBL/GenBank/DDBJ whole genome shotgun (WGS) entry which is preliminary data.</text>
</comment>
<dbReference type="AlphaFoldDB" id="B3C5R2"/>
<proteinExistence type="predicted"/>
<protein>
    <submittedName>
        <fullName evidence="1">Uncharacterized protein</fullName>
    </submittedName>
</protein>
<reference evidence="1 2" key="2">
    <citation type="submission" date="2008-04" db="EMBL/GenBank/DDBJ databases">
        <authorList>
            <person name="Fulton L."/>
            <person name="Clifton S."/>
            <person name="Fulton B."/>
            <person name="Xu J."/>
            <person name="Minx P."/>
            <person name="Pepin K.H."/>
            <person name="Johnson M."/>
            <person name="Thiruvilangam P."/>
            <person name="Bhonagiri V."/>
            <person name="Nash W.E."/>
            <person name="Mardis E.R."/>
            <person name="Wilson R.K."/>
        </authorList>
    </citation>
    <scope>NUCLEOTIDE SEQUENCE [LARGE SCALE GENOMIC DNA]</scope>
    <source>
        <strain evidence="1 2">DSM 17393</strain>
    </source>
</reference>
<dbReference type="Proteomes" id="UP000004596">
    <property type="component" value="Unassembled WGS sequence"/>
</dbReference>
<name>B3C5R2_9BACE</name>
<evidence type="ECO:0000313" key="1">
    <source>
        <dbReference type="EMBL" id="EDV07469.1"/>
    </source>
</evidence>
<sequence>MAGDRVQDVEPIDGSEPYLAVLVNVKGTQRVSVELVPRTIPVFRLESGKVYFVQTLFVYENAHLALVRCSEADAFTAGTGQGKAVLELISSMVEAVNLAADKAVEVLVVGAQREVTAGRRRLIVTRGDEFAGTDVEYAPEIAMPNPKVIDFVGFHDRHGIEYPPEVVAHPVVHIDTVVGVDVQMPLGIGCHVVQYPSFRRVHRGKVGMVFLVLVAVETVKFVVHHYPDEPCVVLLNGLYTVVVEASFGRHGSELVGSGFNRGEAGYRTDPKGDEEKQPVMFHKYLMFFNKR</sequence>
<dbReference type="STRING" id="471870.BACINT_00245"/>